<sequence>MDLEVRHLRAICAIADCGSISKAAVHLRTSQPALAAQLRRIERMFGGPLFERGREGARPTPLGAWVLLRSRSILPAFDELQRDGRRYTGQTLIRVGCAPTRLAIHVSECLHRLAGGTRVAMRTEEAVDVLPELLESERLELAVLPDYPGHELAPRPGVAYSVIAVEPMFVGLTASHPLAAREEVELADLADDEWTLPAVVENGHREHFLAACAVKGFSPVVSYSLHTSVALGMIGAGRCVGMFQATSRESPGIVIRPVAGTPLRHRHVLGWTEHGPMAGFAADLVRSVTQAYWADALNAPIYASWLKRHGPLPQPAHNAALSVP</sequence>
<evidence type="ECO:0000256" key="1">
    <source>
        <dbReference type="ARBA" id="ARBA00009437"/>
    </source>
</evidence>
<dbReference type="InterPro" id="IPR005119">
    <property type="entry name" value="LysR_subst-bd"/>
</dbReference>
<dbReference type="GO" id="GO:0003677">
    <property type="term" value="F:DNA binding"/>
    <property type="evidence" value="ECO:0007669"/>
    <property type="project" value="UniProtKB-KW"/>
</dbReference>
<dbReference type="SUPFAM" id="SSF46785">
    <property type="entry name" value="Winged helix' DNA-binding domain"/>
    <property type="match status" value="1"/>
</dbReference>
<evidence type="ECO:0000313" key="7">
    <source>
        <dbReference type="Proteomes" id="UP000248544"/>
    </source>
</evidence>
<dbReference type="InterPro" id="IPR036390">
    <property type="entry name" value="WH_DNA-bd_sf"/>
</dbReference>
<keyword evidence="3" id="KW-0238">DNA-binding</keyword>
<protein>
    <submittedName>
        <fullName evidence="6">LysR family transcriptional regulator</fullName>
    </submittedName>
</protein>
<comment type="caution">
    <text evidence="6">The sequence shown here is derived from an EMBL/GenBank/DDBJ whole genome shotgun (WGS) entry which is preliminary data.</text>
</comment>
<feature type="domain" description="HTH lysR-type" evidence="5">
    <location>
        <begin position="1"/>
        <end position="60"/>
    </location>
</feature>
<organism evidence="6 7">
    <name type="scientific">Spongiactinospora gelatinilytica</name>
    <dbReference type="NCBI Taxonomy" id="2666298"/>
    <lineage>
        <taxon>Bacteria</taxon>
        <taxon>Bacillati</taxon>
        <taxon>Actinomycetota</taxon>
        <taxon>Actinomycetes</taxon>
        <taxon>Streptosporangiales</taxon>
        <taxon>Streptosporangiaceae</taxon>
        <taxon>Spongiactinospora</taxon>
    </lineage>
</organism>
<dbReference type="PROSITE" id="PS50931">
    <property type="entry name" value="HTH_LYSR"/>
    <property type="match status" value="1"/>
</dbReference>
<gene>
    <name evidence="6" type="ORF">C1I98_07315</name>
</gene>
<proteinExistence type="inferred from homology"/>
<keyword evidence="2" id="KW-0805">Transcription regulation</keyword>
<reference evidence="6 7" key="1">
    <citation type="submission" date="2018-01" db="EMBL/GenBank/DDBJ databases">
        <title>Draft genome sequence of Sphaerisporangium sp. 7K107.</title>
        <authorList>
            <person name="Sahin N."/>
            <person name="Saygin H."/>
            <person name="Ay H."/>
        </authorList>
    </citation>
    <scope>NUCLEOTIDE SEQUENCE [LARGE SCALE GENOMIC DNA]</scope>
    <source>
        <strain evidence="6 7">7K107</strain>
    </source>
</reference>
<dbReference type="Pfam" id="PF00126">
    <property type="entry name" value="HTH_1"/>
    <property type="match status" value="1"/>
</dbReference>
<dbReference type="PRINTS" id="PR00039">
    <property type="entry name" value="HTHLYSR"/>
</dbReference>
<dbReference type="GO" id="GO:0032993">
    <property type="term" value="C:protein-DNA complex"/>
    <property type="evidence" value="ECO:0007669"/>
    <property type="project" value="TreeGrafter"/>
</dbReference>
<dbReference type="PANTHER" id="PTHR30346">
    <property type="entry name" value="TRANSCRIPTIONAL DUAL REGULATOR HCAR-RELATED"/>
    <property type="match status" value="1"/>
</dbReference>
<dbReference type="GO" id="GO:0003700">
    <property type="term" value="F:DNA-binding transcription factor activity"/>
    <property type="evidence" value="ECO:0007669"/>
    <property type="project" value="InterPro"/>
</dbReference>
<comment type="similarity">
    <text evidence="1">Belongs to the LysR transcriptional regulatory family.</text>
</comment>
<evidence type="ECO:0000256" key="2">
    <source>
        <dbReference type="ARBA" id="ARBA00023015"/>
    </source>
</evidence>
<dbReference type="AlphaFoldDB" id="A0A2W2I1Y3"/>
<dbReference type="Proteomes" id="UP000248544">
    <property type="component" value="Unassembled WGS sequence"/>
</dbReference>
<keyword evidence="7" id="KW-1185">Reference proteome</keyword>
<dbReference type="Gene3D" id="1.10.10.10">
    <property type="entry name" value="Winged helix-like DNA-binding domain superfamily/Winged helix DNA-binding domain"/>
    <property type="match status" value="1"/>
</dbReference>
<evidence type="ECO:0000259" key="5">
    <source>
        <dbReference type="PROSITE" id="PS50931"/>
    </source>
</evidence>
<accession>A0A2W2I1Y3</accession>
<dbReference type="InterPro" id="IPR000847">
    <property type="entry name" value="LysR_HTH_N"/>
</dbReference>
<dbReference type="Pfam" id="PF03466">
    <property type="entry name" value="LysR_substrate"/>
    <property type="match status" value="1"/>
</dbReference>
<evidence type="ECO:0000256" key="3">
    <source>
        <dbReference type="ARBA" id="ARBA00023125"/>
    </source>
</evidence>
<dbReference type="EMBL" id="POUA01000035">
    <property type="protein sequence ID" value="PZG52197.1"/>
    <property type="molecule type" value="Genomic_DNA"/>
</dbReference>
<evidence type="ECO:0000256" key="4">
    <source>
        <dbReference type="ARBA" id="ARBA00023163"/>
    </source>
</evidence>
<evidence type="ECO:0000313" key="6">
    <source>
        <dbReference type="EMBL" id="PZG52197.1"/>
    </source>
</evidence>
<dbReference type="Gene3D" id="3.40.190.10">
    <property type="entry name" value="Periplasmic binding protein-like II"/>
    <property type="match status" value="2"/>
</dbReference>
<dbReference type="RefSeq" id="WP_111166313.1">
    <property type="nucleotide sequence ID" value="NZ_POUA01000035.1"/>
</dbReference>
<dbReference type="SUPFAM" id="SSF53850">
    <property type="entry name" value="Periplasmic binding protein-like II"/>
    <property type="match status" value="1"/>
</dbReference>
<keyword evidence="4" id="KW-0804">Transcription</keyword>
<dbReference type="InterPro" id="IPR036388">
    <property type="entry name" value="WH-like_DNA-bd_sf"/>
</dbReference>
<dbReference type="PANTHER" id="PTHR30346:SF30">
    <property type="entry name" value="SMALL NEUTRAL PROTEASE REGULATORY PROTEIN"/>
    <property type="match status" value="1"/>
</dbReference>
<name>A0A2W2I1Y3_9ACTN</name>